<dbReference type="PANTHER" id="PTHR39430">
    <property type="entry name" value="MEMBRANE-ASSOCIATED PROTEASE-RELATED"/>
    <property type="match status" value="1"/>
</dbReference>
<dbReference type="AlphaFoldDB" id="A0A542YH77"/>
<evidence type="ECO:0000313" key="3">
    <source>
        <dbReference type="EMBL" id="TQL47437.1"/>
    </source>
</evidence>
<comment type="caution">
    <text evidence="3">The sequence shown here is derived from an EMBL/GenBank/DDBJ whole genome shotgun (WGS) entry which is preliminary data.</text>
</comment>
<keyword evidence="1" id="KW-0472">Membrane</keyword>
<feature type="transmembrane region" description="Helical" evidence="1">
    <location>
        <begin position="21"/>
        <end position="43"/>
    </location>
</feature>
<evidence type="ECO:0000256" key="1">
    <source>
        <dbReference type="SAM" id="Phobius"/>
    </source>
</evidence>
<dbReference type="InterPro" id="IPR003675">
    <property type="entry name" value="Rce1/LyrA-like_dom"/>
</dbReference>
<keyword evidence="1" id="KW-0812">Transmembrane</keyword>
<gene>
    <name evidence="3" type="ORF">FB562_0497</name>
</gene>
<feature type="transmembrane region" description="Helical" evidence="1">
    <location>
        <begin position="219"/>
        <end position="241"/>
    </location>
</feature>
<accession>A0A542YH77</accession>
<evidence type="ECO:0000313" key="4">
    <source>
        <dbReference type="Proteomes" id="UP000317998"/>
    </source>
</evidence>
<dbReference type="EMBL" id="VFOM01000001">
    <property type="protein sequence ID" value="TQL47437.1"/>
    <property type="molecule type" value="Genomic_DNA"/>
</dbReference>
<dbReference type="Pfam" id="PF02517">
    <property type="entry name" value="Rce1-like"/>
    <property type="match status" value="1"/>
</dbReference>
<evidence type="ECO:0000259" key="2">
    <source>
        <dbReference type="Pfam" id="PF02517"/>
    </source>
</evidence>
<proteinExistence type="predicted"/>
<feature type="transmembrane region" description="Helical" evidence="1">
    <location>
        <begin position="187"/>
        <end position="207"/>
    </location>
</feature>
<organism evidence="3 4">
    <name type="scientific">Homoserinimonas aerilata</name>
    <dbReference type="NCBI Taxonomy" id="1162970"/>
    <lineage>
        <taxon>Bacteria</taxon>
        <taxon>Bacillati</taxon>
        <taxon>Actinomycetota</taxon>
        <taxon>Actinomycetes</taxon>
        <taxon>Micrococcales</taxon>
        <taxon>Microbacteriaceae</taxon>
        <taxon>Homoserinimonas</taxon>
    </lineage>
</organism>
<dbReference type="RefSeq" id="WP_141879683.1">
    <property type="nucleotide sequence ID" value="NZ_VFOM01000001.1"/>
</dbReference>
<dbReference type="GO" id="GO:0080120">
    <property type="term" value="P:CAAX-box protein maturation"/>
    <property type="evidence" value="ECO:0007669"/>
    <property type="project" value="UniProtKB-ARBA"/>
</dbReference>
<protein>
    <recommendedName>
        <fullName evidence="2">CAAX prenyl protease 2/Lysostaphin resistance protein A-like domain-containing protein</fullName>
    </recommendedName>
</protein>
<reference evidence="3 4" key="1">
    <citation type="submission" date="2019-06" db="EMBL/GenBank/DDBJ databases">
        <title>Sequencing the genomes of 1000 actinobacteria strains.</title>
        <authorList>
            <person name="Klenk H.-P."/>
        </authorList>
    </citation>
    <scope>NUCLEOTIDE SEQUENCE [LARGE SCALE GENOMIC DNA]</scope>
    <source>
        <strain evidence="3 4">DSM 26477</strain>
    </source>
</reference>
<sequence>MTEHNISATAAPTRPSLISRIARFPLTWMVVGAASIVVVNALLLAPSKAAGPVPWALALGLLGSLAAPFIYRVVMRMLARRAVPEMAVRRLAGEAAFGIAIGTAFIGISVLIVVALGGFSFHWSPDDVLGVVVPIIVVNLGAAIVEEFVFRGLVLQAVEQLGGRWVALAITSALFGIIHLGNPGATLWSGVAIAIQAGVLLGAAFLWRRNLWFAVGIHFAWNVGLALLGVSVSGHAAGGLFTVDVAGPALLTGGDFGLEASIVPVILGLVFAIPMLVLSRRAPEVTALR</sequence>
<dbReference type="Proteomes" id="UP000317998">
    <property type="component" value="Unassembled WGS sequence"/>
</dbReference>
<dbReference type="OrthoDB" id="193898at2"/>
<feature type="transmembrane region" description="Helical" evidence="1">
    <location>
        <begin position="128"/>
        <end position="150"/>
    </location>
</feature>
<dbReference type="GO" id="GO:0004175">
    <property type="term" value="F:endopeptidase activity"/>
    <property type="evidence" value="ECO:0007669"/>
    <property type="project" value="UniProtKB-ARBA"/>
</dbReference>
<feature type="transmembrane region" description="Helical" evidence="1">
    <location>
        <begin position="95"/>
        <end position="116"/>
    </location>
</feature>
<dbReference type="PANTHER" id="PTHR39430:SF1">
    <property type="entry name" value="PROTEASE"/>
    <property type="match status" value="1"/>
</dbReference>
<feature type="transmembrane region" description="Helical" evidence="1">
    <location>
        <begin position="162"/>
        <end position="181"/>
    </location>
</feature>
<keyword evidence="1" id="KW-1133">Transmembrane helix</keyword>
<feature type="transmembrane region" description="Helical" evidence="1">
    <location>
        <begin position="261"/>
        <end position="279"/>
    </location>
</feature>
<feature type="domain" description="CAAX prenyl protease 2/Lysostaphin resistance protein A-like" evidence="2">
    <location>
        <begin position="131"/>
        <end position="223"/>
    </location>
</feature>
<keyword evidence="4" id="KW-1185">Reference proteome</keyword>
<feature type="transmembrane region" description="Helical" evidence="1">
    <location>
        <begin position="55"/>
        <end position="74"/>
    </location>
</feature>
<name>A0A542YH77_9MICO</name>